<evidence type="ECO:0000259" key="4">
    <source>
        <dbReference type="Pfam" id="PF04586"/>
    </source>
</evidence>
<dbReference type="EMBL" id="JBEPLY010000003">
    <property type="protein sequence ID" value="MET3599236.1"/>
    <property type="molecule type" value="Genomic_DNA"/>
</dbReference>
<dbReference type="GO" id="GO:0008233">
    <property type="term" value="F:peptidase activity"/>
    <property type="evidence" value="ECO:0007669"/>
    <property type="project" value="UniProtKB-KW"/>
</dbReference>
<reference evidence="5 6" key="1">
    <citation type="submission" date="2024-06" db="EMBL/GenBank/DDBJ databases">
        <title>Genomic Encyclopedia of Type Strains, Phase IV (KMG-IV): sequencing the most valuable type-strain genomes for metagenomic binning, comparative biology and taxonomic classification.</title>
        <authorList>
            <person name="Goeker M."/>
        </authorList>
    </citation>
    <scope>NUCLEOTIDE SEQUENCE [LARGE SCALE GENOMIC DNA]</scope>
    <source>
        <strain evidence="5 6">DSM 28102</strain>
    </source>
</reference>
<dbReference type="GO" id="GO:0006508">
    <property type="term" value="P:proteolysis"/>
    <property type="evidence" value="ECO:0007669"/>
    <property type="project" value="UniProtKB-KW"/>
</dbReference>
<dbReference type="SUPFAM" id="SSF50789">
    <property type="entry name" value="Herpes virus serine proteinase, assemblin"/>
    <property type="match status" value="1"/>
</dbReference>
<protein>
    <submittedName>
        <fullName evidence="5">HK97 family phage prohead protease</fullName>
    </submittedName>
</protein>
<evidence type="ECO:0000256" key="2">
    <source>
        <dbReference type="ARBA" id="ARBA00022670"/>
    </source>
</evidence>
<evidence type="ECO:0000313" key="5">
    <source>
        <dbReference type="EMBL" id="MET3599236.1"/>
    </source>
</evidence>
<name>A0ABV2I900_9HYPH</name>
<gene>
    <name evidence="5" type="ORF">ABID12_001167</name>
</gene>
<evidence type="ECO:0000256" key="3">
    <source>
        <dbReference type="ARBA" id="ARBA00022801"/>
    </source>
</evidence>
<dbReference type="InterPro" id="IPR006433">
    <property type="entry name" value="Prohead_protease"/>
</dbReference>
<keyword evidence="1" id="KW-1188">Viral release from host cell</keyword>
<dbReference type="NCBIfam" id="TIGR01543">
    <property type="entry name" value="proheadase_HK97"/>
    <property type="match status" value="1"/>
</dbReference>
<evidence type="ECO:0000313" key="6">
    <source>
        <dbReference type="Proteomes" id="UP001549164"/>
    </source>
</evidence>
<proteinExistence type="predicted"/>
<dbReference type="Pfam" id="PF04586">
    <property type="entry name" value="Peptidase_S78"/>
    <property type="match status" value="1"/>
</dbReference>
<keyword evidence="6" id="KW-1185">Reference proteome</keyword>
<comment type="caution">
    <text evidence="5">The sequence shown here is derived from an EMBL/GenBank/DDBJ whole genome shotgun (WGS) entry which is preliminary data.</text>
</comment>
<dbReference type="Proteomes" id="UP001549164">
    <property type="component" value="Unassembled WGS sequence"/>
</dbReference>
<evidence type="ECO:0000256" key="1">
    <source>
        <dbReference type="ARBA" id="ARBA00022612"/>
    </source>
</evidence>
<keyword evidence="3" id="KW-0378">Hydrolase</keyword>
<keyword evidence="2 5" id="KW-0645">Protease</keyword>
<feature type="domain" description="Prohead serine protease" evidence="4">
    <location>
        <begin position="36"/>
        <end position="173"/>
    </location>
</feature>
<sequence>MSNKNPETGADMGGKTMLADELKYADLSLTDLAGDGSFSGYASLFGEIDLGKDMIERGAFSRSLQKRGAEGVRMLFQHDPSEPIGAWRKIREDGRGLYVEGVLSADVARAREVHALMKSGGLDGLSIGFQTVRAKTDAKTGVRRVLEADLWEISIVTFPMLPSARIASVKQAGDAFPTIREFERWLTRDAGLSRKAARRLLSGGYDALVGGRDAAGGDETDDERLLGLLNRARRLMSS</sequence>
<accession>A0ABV2I900</accession>
<organism evidence="5 6">
    <name type="scientific">Martelella mangrovi</name>
    <dbReference type="NCBI Taxonomy" id="1397477"/>
    <lineage>
        <taxon>Bacteria</taxon>
        <taxon>Pseudomonadati</taxon>
        <taxon>Pseudomonadota</taxon>
        <taxon>Alphaproteobacteria</taxon>
        <taxon>Hyphomicrobiales</taxon>
        <taxon>Aurantimonadaceae</taxon>
        <taxon>Martelella</taxon>
    </lineage>
</organism>
<dbReference type="InterPro" id="IPR054613">
    <property type="entry name" value="Peptidase_S78_dom"/>
</dbReference>